<dbReference type="EMBL" id="MVHJ01000013">
    <property type="protein sequence ID" value="ORA03917.1"/>
    <property type="molecule type" value="Genomic_DNA"/>
</dbReference>
<feature type="transmembrane region" description="Helical" evidence="6">
    <location>
        <begin position="121"/>
        <end position="143"/>
    </location>
</feature>
<protein>
    <recommendedName>
        <fullName evidence="7">RDD domain-containing protein</fullName>
    </recommendedName>
</protein>
<evidence type="ECO:0000259" key="7">
    <source>
        <dbReference type="Pfam" id="PF06271"/>
    </source>
</evidence>
<evidence type="ECO:0000256" key="1">
    <source>
        <dbReference type="ARBA" id="ARBA00004651"/>
    </source>
</evidence>
<reference evidence="8 9" key="1">
    <citation type="submission" date="2017-02" db="EMBL/GenBank/DDBJ databases">
        <title>The new phylogeny of genus Mycobacterium.</title>
        <authorList>
            <person name="Tortoli E."/>
            <person name="Trovato A."/>
            <person name="Cirillo D.M."/>
        </authorList>
    </citation>
    <scope>NUCLEOTIDE SEQUENCE [LARGE SCALE GENOMIC DNA]</scope>
    <source>
        <strain evidence="8 9">DSM 45578</strain>
    </source>
</reference>
<evidence type="ECO:0000313" key="8">
    <source>
        <dbReference type="EMBL" id="ORA03917.1"/>
    </source>
</evidence>
<evidence type="ECO:0000256" key="5">
    <source>
        <dbReference type="ARBA" id="ARBA00023136"/>
    </source>
</evidence>
<organism evidence="8 9">
    <name type="scientific">Mycolicibacterium bacteremicum</name>
    <name type="common">Mycobacterium bacteremicum</name>
    <dbReference type="NCBI Taxonomy" id="564198"/>
    <lineage>
        <taxon>Bacteria</taxon>
        <taxon>Bacillati</taxon>
        <taxon>Actinomycetota</taxon>
        <taxon>Actinomycetes</taxon>
        <taxon>Mycobacteriales</taxon>
        <taxon>Mycobacteriaceae</taxon>
        <taxon>Mycolicibacterium</taxon>
    </lineage>
</organism>
<keyword evidence="2" id="KW-1003">Cell membrane</keyword>
<dbReference type="Pfam" id="PF06271">
    <property type="entry name" value="RDD"/>
    <property type="match status" value="1"/>
</dbReference>
<name>A0A1W9YVC4_MYCBA</name>
<evidence type="ECO:0000256" key="2">
    <source>
        <dbReference type="ARBA" id="ARBA00022475"/>
    </source>
</evidence>
<dbReference type="AlphaFoldDB" id="A0A1W9YVC4"/>
<evidence type="ECO:0000256" key="3">
    <source>
        <dbReference type="ARBA" id="ARBA00022692"/>
    </source>
</evidence>
<dbReference type="PANTHER" id="PTHR36115">
    <property type="entry name" value="PROLINE-RICH ANTIGEN HOMOLOG-RELATED"/>
    <property type="match status" value="1"/>
</dbReference>
<accession>A0A1W9YVC4</accession>
<keyword evidence="5 6" id="KW-0472">Membrane</keyword>
<feature type="transmembrane region" description="Helical" evidence="6">
    <location>
        <begin position="12"/>
        <end position="34"/>
    </location>
</feature>
<comment type="subcellular location">
    <subcellularLocation>
        <location evidence="1">Cell membrane</location>
        <topology evidence="1">Multi-pass membrane protein</topology>
    </subcellularLocation>
</comment>
<proteinExistence type="predicted"/>
<sequence length="162" mass="17555">MPKAAYTPWFTRVLAFLIDAIPVLILQGIGYGLLLGTRETVCLTDTSEYDLGEFCATGASTLGQVAVAVCGLLALAYYLWNYGYRQGTTGSSVGKAIMKFRIVGEATGRPIGFGMSIARQLIYVVANIICFLPWLVAVLFPLWDPKAQTLVDKLVKTVALPN</sequence>
<dbReference type="GO" id="GO:0005886">
    <property type="term" value="C:plasma membrane"/>
    <property type="evidence" value="ECO:0007669"/>
    <property type="project" value="UniProtKB-SubCell"/>
</dbReference>
<dbReference type="InterPro" id="IPR010432">
    <property type="entry name" value="RDD"/>
</dbReference>
<evidence type="ECO:0000256" key="4">
    <source>
        <dbReference type="ARBA" id="ARBA00022989"/>
    </source>
</evidence>
<feature type="domain" description="RDD" evidence="7">
    <location>
        <begin position="6"/>
        <end position="155"/>
    </location>
</feature>
<evidence type="ECO:0000313" key="9">
    <source>
        <dbReference type="Proteomes" id="UP000192366"/>
    </source>
</evidence>
<dbReference type="STRING" id="564198.BST17_17260"/>
<dbReference type="Proteomes" id="UP000192366">
    <property type="component" value="Unassembled WGS sequence"/>
</dbReference>
<dbReference type="PANTHER" id="PTHR36115:SF6">
    <property type="entry name" value="PROLINE-RICH ANTIGEN HOMOLOG"/>
    <property type="match status" value="1"/>
</dbReference>
<feature type="transmembrane region" description="Helical" evidence="6">
    <location>
        <begin position="54"/>
        <end position="80"/>
    </location>
</feature>
<keyword evidence="4 6" id="KW-1133">Transmembrane helix</keyword>
<keyword evidence="9" id="KW-1185">Reference proteome</keyword>
<gene>
    <name evidence="8" type="ORF">BST17_17260</name>
</gene>
<keyword evidence="3 6" id="KW-0812">Transmembrane</keyword>
<evidence type="ECO:0000256" key="6">
    <source>
        <dbReference type="SAM" id="Phobius"/>
    </source>
</evidence>
<dbReference type="InterPro" id="IPR051791">
    <property type="entry name" value="Pra-immunoreactive"/>
</dbReference>
<comment type="caution">
    <text evidence="8">The sequence shown here is derived from an EMBL/GenBank/DDBJ whole genome shotgun (WGS) entry which is preliminary data.</text>
</comment>